<name>A0A382L084_9ZZZZ</name>
<evidence type="ECO:0008006" key="3">
    <source>
        <dbReference type="Google" id="ProtNLM"/>
    </source>
</evidence>
<gene>
    <name evidence="2" type="ORF">METZ01_LOCUS283020</name>
</gene>
<feature type="transmembrane region" description="Helical" evidence="1">
    <location>
        <begin position="27"/>
        <end position="45"/>
    </location>
</feature>
<proteinExistence type="predicted"/>
<keyword evidence="1" id="KW-0472">Membrane</keyword>
<evidence type="ECO:0000313" key="2">
    <source>
        <dbReference type="EMBL" id="SVC30166.1"/>
    </source>
</evidence>
<evidence type="ECO:0000256" key="1">
    <source>
        <dbReference type="SAM" id="Phobius"/>
    </source>
</evidence>
<protein>
    <recommendedName>
        <fullName evidence="3">Tetratricopeptide repeat-like domain-containing protein</fullName>
    </recommendedName>
</protein>
<dbReference type="EMBL" id="UINC01083963">
    <property type="protein sequence ID" value="SVC30166.1"/>
    <property type="molecule type" value="Genomic_DNA"/>
</dbReference>
<feature type="non-terminal residue" evidence="2">
    <location>
        <position position="172"/>
    </location>
</feature>
<reference evidence="2" key="1">
    <citation type="submission" date="2018-05" db="EMBL/GenBank/DDBJ databases">
        <authorList>
            <person name="Lanie J.A."/>
            <person name="Ng W.-L."/>
            <person name="Kazmierczak K.M."/>
            <person name="Andrzejewski T.M."/>
            <person name="Davidsen T.M."/>
            <person name="Wayne K.J."/>
            <person name="Tettelin H."/>
            <person name="Glass J.I."/>
            <person name="Rusch D."/>
            <person name="Podicherti R."/>
            <person name="Tsui H.-C.T."/>
            <person name="Winkler M.E."/>
        </authorList>
    </citation>
    <scope>NUCLEOTIDE SEQUENCE</scope>
</reference>
<dbReference type="AlphaFoldDB" id="A0A382L084"/>
<organism evidence="2">
    <name type="scientific">marine metagenome</name>
    <dbReference type="NCBI Taxonomy" id="408172"/>
    <lineage>
        <taxon>unclassified sequences</taxon>
        <taxon>metagenomes</taxon>
        <taxon>ecological metagenomes</taxon>
    </lineage>
</organism>
<accession>A0A382L084</accession>
<keyword evidence="1" id="KW-0812">Transmembrane</keyword>
<sequence>MDEDISIIDSKTRNEKIKIFFINNKKYLIAILSSIILIVFAYFSYGEIQDRKMKKLAEKYNNISIKFSTANKTDVKNELIEIINEKNSTYSPLALYFIIDNEIQSSNEEINIFFDIIINEVNLDKEIKNLIIYKKALFNANFETENGLIKILNPVINSDSVWKSHALYLMAE</sequence>
<keyword evidence="1" id="KW-1133">Transmembrane helix</keyword>